<proteinExistence type="predicted"/>
<protein>
    <submittedName>
        <fullName evidence="1">Uncharacterized protein</fullName>
    </submittedName>
</protein>
<reference evidence="1" key="2">
    <citation type="journal article" date="2015" name="Fish Shellfish Immunol.">
        <title>Early steps in the European eel (Anguilla anguilla)-Vibrio vulnificus interaction in the gills: Role of the RtxA13 toxin.</title>
        <authorList>
            <person name="Callol A."/>
            <person name="Pajuelo D."/>
            <person name="Ebbesson L."/>
            <person name="Teles M."/>
            <person name="MacKenzie S."/>
            <person name="Amaro C."/>
        </authorList>
    </citation>
    <scope>NUCLEOTIDE SEQUENCE</scope>
</reference>
<reference evidence="1" key="1">
    <citation type="submission" date="2014-11" db="EMBL/GenBank/DDBJ databases">
        <authorList>
            <person name="Amaro Gonzalez C."/>
        </authorList>
    </citation>
    <scope>NUCLEOTIDE SEQUENCE</scope>
</reference>
<accession>A0A0E9TQU7</accession>
<name>A0A0E9TQU7_ANGAN</name>
<dbReference type="EMBL" id="GBXM01052641">
    <property type="protein sequence ID" value="JAH55936.1"/>
    <property type="molecule type" value="Transcribed_RNA"/>
</dbReference>
<evidence type="ECO:0000313" key="1">
    <source>
        <dbReference type="EMBL" id="JAH55936.1"/>
    </source>
</evidence>
<organism evidence="1">
    <name type="scientific">Anguilla anguilla</name>
    <name type="common">European freshwater eel</name>
    <name type="synonym">Muraena anguilla</name>
    <dbReference type="NCBI Taxonomy" id="7936"/>
    <lineage>
        <taxon>Eukaryota</taxon>
        <taxon>Metazoa</taxon>
        <taxon>Chordata</taxon>
        <taxon>Craniata</taxon>
        <taxon>Vertebrata</taxon>
        <taxon>Euteleostomi</taxon>
        <taxon>Actinopterygii</taxon>
        <taxon>Neopterygii</taxon>
        <taxon>Teleostei</taxon>
        <taxon>Anguilliformes</taxon>
        <taxon>Anguillidae</taxon>
        <taxon>Anguilla</taxon>
    </lineage>
</organism>
<dbReference type="AlphaFoldDB" id="A0A0E9TQU7"/>
<sequence>MSPPATVTKLTLNLTATHFYHSSTTHK</sequence>